<dbReference type="Proteomes" id="UP000600171">
    <property type="component" value="Unassembled WGS sequence"/>
</dbReference>
<name>A0A917ITD9_9MICC</name>
<reference evidence="1 2" key="1">
    <citation type="journal article" date="2014" name="Int. J. Syst. Evol. Microbiol.">
        <title>Complete genome sequence of Corynebacterium casei LMG S-19264T (=DSM 44701T), isolated from a smear-ripened cheese.</title>
        <authorList>
            <consortium name="US DOE Joint Genome Institute (JGI-PGF)"/>
            <person name="Walter F."/>
            <person name="Albersmeier A."/>
            <person name="Kalinowski J."/>
            <person name="Ruckert C."/>
        </authorList>
    </citation>
    <scope>NUCLEOTIDE SEQUENCE [LARGE SCALE GENOMIC DNA]</scope>
    <source>
        <strain evidence="1 2">CCM 8669</strain>
    </source>
</reference>
<protein>
    <recommendedName>
        <fullName evidence="3">Glycosyl transferase</fullName>
    </recommendedName>
</protein>
<accession>A0A917ITD9</accession>
<evidence type="ECO:0000313" key="2">
    <source>
        <dbReference type="Proteomes" id="UP000600171"/>
    </source>
</evidence>
<comment type="caution">
    <text evidence="1">The sequence shown here is derived from an EMBL/GenBank/DDBJ whole genome shotgun (WGS) entry which is preliminary data.</text>
</comment>
<proteinExistence type="predicted"/>
<dbReference type="AlphaFoldDB" id="A0A917ITD9"/>
<gene>
    <name evidence="1" type="ORF">GCM10007359_13970</name>
</gene>
<evidence type="ECO:0008006" key="3">
    <source>
        <dbReference type="Google" id="ProtNLM"/>
    </source>
</evidence>
<dbReference type="RefSeq" id="WP_188359651.1">
    <property type="nucleotide sequence ID" value="NZ_BMDC01000002.1"/>
</dbReference>
<sequence>METQAQKLVYADETTPRYDLVISLGTDHHIYDRAAQWIGAYLEKHPDITCFFQHGFTTPPPNATETANILPRAEMLKLYEVAGAAVVHGGPGCILDVRATGKIPFTMPRRPWLGEHVDEHQVKFTEVMDSRGEAVLIHDFADLEQKLDAALADPSLMAADYRVSGADQASDNLKAAIEAMMGKKTIQPRRFVRRWKQVIEGIVAEKLAAK</sequence>
<dbReference type="EMBL" id="BMDC01000002">
    <property type="protein sequence ID" value="GGH63073.1"/>
    <property type="molecule type" value="Genomic_DNA"/>
</dbReference>
<dbReference type="Gene3D" id="3.40.50.2000">
    <property type="entry name" value="Glycogen Phosphorylase B"/>
    <property type="match status" value="1"/>
</dbReference>
<organism evidence="1 2">
    <name type="scientific">Rothia aerolata</name>
    <dbReference type="NCBI Taxonomy" id="1812262"/>
    <lineage>
        <taxon>Bacteria</taxon>
        <taxon>Bacillati</taxon>
        <taxon>Actinomycetota</taxon>
        <taxon>Actinomycetes</taxon>
        <taxon>Micrococcales</taxon>
        <taxon>Micrococcaceae</taxon>
        <taxon>Rothia</taxon>
    </lineage>
</organism>
<evidence type="ECO:0000313" key="1">
    <source>
        <dbReference type="EMBL" id="GGH63073.1"/>
    </source>
</evidence>
<keyword evidence="2" id="KW-1185">Reference proteome</keyword>